<dbReference type="SMART" id="SM00278">
    <property type="entry name" value="HhH1"/>
    <property type="match status" value="1"/>
</dbReference>
<dbReference type="SUPFAM" id="SSF47781">
    <property type="entry name" value="RuvA domain 2-like"/>
    <property type="match status" value="1"/>
</dbReference>
<dbReference type="EMBL" id="CADCWO010000264">
    <property type="protein sequence ID" value="CAA9590534.1"/>
    <property type="molecule type" value="Genomic_DNA"/>
</dbReference>
<evidence type="ECO:0000256" key="2">
    <source>
        <dbReference type="ARBA" id="ARBA00008664"/>
    </source>
</evidence>
<evidence type="ECO:0000256" key="6">
    <source>
        <dbReference type="ARBA" id="ARBA00023098"/>
    </source>
</evidence>
<dbReference type="InterPro" id="IPR001736">
    <property type="entry name" value="PLipase_D/transphosphatidylase"/>
</dbReference>
<comment type="similarity">
    <text evidence="2">Belongs to the phospholipase D family.</text>
</comment>
<keyword evidence="4" id="KW-0378">Hydrolase</keyword>
<evidence type="ECO:0000256" key="4">
    <source>
        <dbReference type="ARBA" id="ARBA00022801"/>
    </source>
</evidence>
<dbReference type="InterPro" id="IPR010994">
    <property type="entry name" value="RuvA_2-like"/>
</dbReference>
<dbReference type="GO" id="GO:0006281">
    <property type="term" value="P:DNA repair"/>
    <property type="evidence" value="ECO:0007669"/>
    <property type="project" value="InterPro"/>
</dbReference>
<dbReference type="Pfam" id="PF13091">
    <property type="entry name" value="PLDc_2"/>
    <property type="match status" value="2"/>
</dbReference>
<dbReference type="Pfam" id="PF12836">
    <property type="entry name" value="HHH_3"/>
    <property type="match status" value="1"/>
</dbReference>
<name>A0A6J4VVC1_9CYAN</name>
<reference evidence="8" key="1">
    <citation type="submission" date="2020-02" db="EMBL/GenBank/DDBJ databases">
        <authorList>
            <person name="Meier V. D."/>
        </authorList>
    </citation>
    <scope>NUCLEOTIDE SEQUENCE</scope>
    <source>
        <strain evidence="8">AVDCRST_MAG81</strain>
    </source>
</reference>
<dbReference type="GO" id="GO:0016891">
    <property type="term" value="F:RNA endonuclease activity producing 5'-phosphomonoesters, hydrolytic mechanism"/>
    <property type="evidence" value="ECO:0007669"/>
    <property type="project" value="TreeGrafter"/>
</dbReference>
<feature type="domain" description="PLD phosphodiesterase" evidence="7">
    <location>
        <begin position="395"/>
        <end position="422"/>
    </location>
</feature>
<keyword evidence="5" id="KW-0442">Lipid degradation</keyword>
<dbReference type="GO" id="GO:0006793">
    <property type="term" value="P:phosphorus metabolic process"/>
    <property type="evidence" value="ECO:0007669"/>
    <property type="project" value="UniProtKB-ARBA"/>
</dbReference>
<dbReference type="InterPro" id="IPR025202">
    <property type="entry name" value="PLD-like_dom"/>
</dbReference>
<proteinExistence type="inferred from homology"/>
<sequence length="565" mass="62656">MPFYRPITLWLVLILGLGGCRRLEFQVSRPVPLPQDPKIQVYFNQNISSIYAEPYRAQTRSGNDLEQLVVDSIQSAQSTIDVAVHELRLPRIAQALAERRQAGVQVRVILENTYSRPWSPLASIGVTRLDPRGQNQYKEYRQLIDRNGDRKITQAEINRGDALTILQNAAIPWINDTADGSKGSGLMHHKFVVVDRRTVIVTSANFTLSDMHGDFSPAASRGNPNALLKLESPAIAASFIQEFGLMWGDGPGKKPDSRFGLAKPFRPRQTFKLEKTTVTVQFSPTSQAIAWEQSANGLIGRTLSQAKTTIDLALFVFSEQPLSYRLDAQHRRGVEIRALIEPDYAYKSYSEGLDMLGVALAQSDKVGDPGYCRFEAGNRPWQQPIKTVGIPRLPKGDRLHHKFGVVDRRSVIVGSHNWSQAADQNNDENLLVIDSPTVAAHFNREFEQLYDKAELGLPKFIHRQVQAQQSQCQAASAILPLGQSTGSPSATTFSTAVNQSPTTGRVNLNSASQAELESLPGVGPKLAERIIQARQRKPFTSLSDLDQVVGVGPHVLEQLQNQVMW</sequence>
<dbReference type="CDD" id="cd09173">
    <property type="entry name" value="PLDc_Nuc_like_unchar1_2"/>
    <property type="match status" value="1"/>
</dbReference>
<evidence type="ECO:0000256" key="3">
    <source>
        <dbReference type="ARBA" id="ARBA00012027"/>
    </source>
</evidence>
<dbReference type="Gene3D" id="3.30.870.10">
    <property type="entry name" value="Endonuclease Chain A"/>
    <property type="match status" value="2"/>
</dbReference>
<dbReference type="InterPro" id="IPR003583">
    <property type="entry name" value="Hlx-hairpin-Hlx_DNA-bd_motif"/>
</dbReference>
<dbReference type="SMART" id="SM00155">
    <property type="entry name" value="PLDc"/>
    <property type="match status" value="2"/>
</dbReference>
<evidence type="ECO:0000256" key="1">
    <source>
        <dbReference type="ARBA" id="ARBA00000798"/>
    </source>
</evidence>
<gene>
    <name evidence="8" type="ORF">AVDCRST_MAG81-5461</name>
</gene>
<evidence type="ECO:0000259" key="7">
    <source>
        <dbReference type="PROSITE" id="PS50035"/>
    </source>
</evidence>
<dbReference type="InterPro" id="IPR051406">
    <property type="entry name" value="PLD_domain"/>
</dbReference>
<dbReference type="GO" id="GO:0016042">
    <property type="term" value="P:lipid catabolic process"/>
    <property type="evidence" value="ECO:0007669"/>
    <property type="project" value="UniProtKB-KW"/>
</dbReference>
<feature type="domain" description="PLD phosphodiesterase" evidence="7">
    <location>
        <begin position="183"/>
        <end position="210"/>
    </location>
</feature>
<dbReference type="InterPro" id="IPR018247">
    <property type="entry name" value="EF_Hand_1_Ca_BS"/>
</dbReference>
<dbReference type="AlphaFoldDB" id="A0A6J4VVC1"/>
<comment type="catalytic activity">
    <reaction evidence="1">
        <text>a 1,2-diacyl-sn-glycero-3-phosphocholine + H2O = a 1,2-diacyl-sn-glycero-3-phosphate + choline + H(+)</text>
        <dbReference type="Rhea" id="RHEA:14445"/>
        <dbReference type="ChEBI" id="CHEBI:15354"/>
        <dbReference type="ChEBI" id="CHEBI:15377"/>
        <dbReference type="ChEBI" id="CHEBI:15378"/>
        <dbReference type="ChEBI" id="CHEBI:57643"/>
        <dbReference type="ChEBI" id="CHEBI:58608"/>
        <dbReference type="EC" id="3.1.4.4"/>
    </reaction>
</comment>
<dbReference type="PANTHER" id="PTHR43856">
    <property type="entry name" value="CARDIOLIPIN HYDROLASE"/>
    <property type="match status" value="1"/>
</dbReference>
<dbReference type="Gene3D" id="1.10.150.320">
    <property type="entry name" value="Photosystem II 12 kDa extrinsic protein"/>
    <property type="match status" value="1"/>
</dbReference>
<dbReference type="CDD" id="cd09116">
    <property type="entry name" value="PLDc_Nuc_like"/>
    <property type="match status" value="1"/>
</dbReference>
<dbReference type="SUPFAM" id="SSF56024">
    <property type="entry name" value="Phospholipase D/nuclease"/>
    <property type="match status" value="2"/>
</dbReference>
<keyword evidence="6" id="KW-0443">Lipid metabolism</keyword>
<dbReference type="PROSITE" id="PS50035">
    <property type="entry name" value="PLD"/>
    <property type="match status" value="2"/>
</dbReference>
<dbReference type="GO" id="GO:0004630">
    <property type="term" value="F:phospholipase D activity"/>
    <property type="evidence" value="ECO:0007669"/>
    <property type="project" value="UniProtKB-EC"/>
</dbReference>
<accession>A0A6J4VVC1</accession>
<dbReference type="PROSITE" id="PS00018">
    <property type="entry name" value="EF_HAND_1"/>
    <property type="match status" value="1"/>
</dbReference>
<dbReference type="GO" id="GO:0003677">
    <property type="term" value="F:DNA binding"/>
    <property type="evidence" value="ECO:0007669"/>
    <property type="project" value="InterPro"/>
</dbReference>
<evidence type="ECO:0000313" key="8">
    <source>
        <dbReference type="EMBL" id="CAA9590534.1"/>
    </source>
</evidence>
<dbReference type="PANTHER" id="PTHR43856:SF1">
    <property type="entry name" value="MITOCHONDRIAL CARDIOLIPIN HYDROLASE"/>
    <property type="match status" value="1"/>
</dbReference>
<organism evidence="8">
    <name type="scientific">uncultured Synechococcales cyanobacterium</name>
    <dbReference type="NCBI Taxonomy" id="1936017"/>
    <lineage>
        <taxon>Bacteria</taxon>
        <taxon>Bacillati</taxon>
        <taxon>Cyanobacteriota</taxon>
        <taxon>Cyanophyceae</taxon>
        <taxon>Synechococcales</taxon>
        <taxon>environmental samples</taxon>
    </lineage>
</organism>
<protein>
    <recommendedName>
        <fullName evidence="3">phospholipase D</fullName>
        <ecNumber evidence="3">3.1.4.4</ecNumber>
    </recommendedName>
</protein>
<evidence type="ECO:0000256" key="5">
    <source>
        <dbReference type="ARBA" id="ARBA00022963"/>
    </source>
</evidence>
<dbReference type="PROSITE" id="PS51257">
    <property type="entry name" value="PROKAR_LIPOPROTEIN"/>
    <property type="match status" value="1"/>
</dbReference>
<dbReference type="EC" id="3.1.4.4" evidence="3"/>